<keyword evidence="3" id="KW-0804">Transcription</keyword>
<dbReference type="InterPro" id="IPR002577">
    <property type="entry name" value="HTH_HxlR"/>
</dbReference>
<keyword evidence="6" id="KW-1185">Reference proteome</keyword>
<dbReference type="RefSeq" id="WP_219200150.1">
    <property type="nucleotide sequence ID" value="NZ_JAHWQX010000001.1"/>
</dbReference>
<dbReference type="InterPro" id="IPR011991">
    <property type="entry name" value="ArsR-like_HTH"/>
</dbReference>
<evidence type="ECO:0000256" key="2">
    <source>
        <dbReference type="ARBA" id="ARBA00023125"/>
    </source>
</evidence>
<feature type="domain" description="HTH hxlR-type" evidence="4">
    <location>
        <begin position="10"/>
        <end position="107"/>
    </location>
</feature>
<dbReference type="PANTHER" id="PTHR33204:SF18">
    <property type="entry name" value="TRANSCRIPTIONAL REGULATORY PROTEIN"/>
    <property type="match status" value="1"/>
</dbReference>
<dbReference type="PANTHER" id="PTHR33204">
    <property type="entry name" value="TRANSCRIPTIONAL REGULATOR, MARR FAMILY"/>
    <property type="match status" value="1"/>
</dbReference>
<evidence type="ECO:0000313" key="6">
    <source>
        <dbReference type="Proteomes" id="UP001430804"/>
    </source>
</evidence>
<dbReference type="Pfam" id="PF01638">
    <property type="entry name" value="HxlR"/>
    <property type="match status" value="1"/>
</dbReference>
<dbReference type="PROSITE" id="PS51118">
    <property type="entry name" value="HTH_HXLR"/>
    <property type="match status" value="1"/>
</dbReference>
<keyword evidence="1" id="KW-0805">Transcription regulation</keyword>
<reference evidence="5" key="1">
    <citation type="submission" date="2021-07" db="EMBL/GenBank/DDBJ databases">
        <title>Pseudohoeflea marina sp. nov. a polyhydroxyalcanoate-producing bacterium.</title>
        <authorList>
            <person name="Zheng W."/>
            <person name="Yu S."/>
            <person name="Huang Y."/>
        </authorList>
    </citation>
    <scope>NUCLEOTIDE SEQUENCE</scope>
    <source>
        <strain evidence="5">DP4N28-3</strain>
    </source>
</reference>
<dbReference type="Proteomes" id="UP001430804">
    <property type="component" value="Unassembled WGS sequence"/>
</dbReference>
<evidence type="ECO:0000313" key="5">
    <source>
        <dbReference type="EMBL" id="MBW3096461.1"/>
    </source>
</evidence>
<evidence type="ECO:0000256" key="1">
    <source>
        <dbReference type="ARBA" id="ARBA00023015"/>
    </source>
</evidence>
<accession>A0ABS6WKI1</accession>
<keyword evidence="2" id="KW-0238">DNA-binding</keyword>
<sequence>MPEKAYPLFCPVAMASEMLEPRWTMLILCEMWSGSSRFTEIQRGVPGMSPSLLAKRLKDMEGKGLVEKSVRGTSSHAEYFTTPLAEELEPIVRKLGEWAHRNIQSEVSLSHLDARLLMWSIRRKIDRLHLPLHKCVIQFTLKDPPNDPVNYWLVIKPGVEPDLCFADQNFSIDLFIVSELRALTSAWMGHSTFNAEIASGAISVIGHEVMARSLTKWLVTSSFAETVKAVS</sequence>
<organism evidence="5 6">
    <name type="scientific">Pseudohoeflea coraliihabitans</name>
    <dbReference type="NCBI Taxonomy" id="2860393"/>
    <lineage>
        <taxon>Bacteria</taxon>
        <taxon>Pseudomonadati</taxon>
        <taxon>Pseudomonadota</taxon>
        <taxon>Alphaproteobacteria</taxon>
        <taxon>Hyphomicrobiales</taxon>
        <taxon>Rhizobiaceae</taxon>
        <taxon>Pseudohoeflea</taxon>
    </lineage>
</organism>
<dbReference type="CDD" id="cd00090">
    <property type="entry name" value="HTH_ARSR"/>
    <property type="match status" value="1"/>
</dbReference>
<dbReference type="EMBL" id="JAHWQX010000001">
    <property type="protein sequence ID" value="MBW3096461.1"/>
    <property type="molecule type" value="Genomic_DNA"/>
</dbReference>
<evidence type="ECO:0000256" key="3">
    <source>
        <dbReference type="ARBA" id="ARBA00023163"/>
    </source>
</evidence>
<proteinExistence type="predicted"/>
<protein>
    <submittedName>
        <fullName evidence="5">Helix-turn-helix transcriptional regulator</fullName>
    </submittedName>
</protein>
<gene>
    <name evidence="5" type="ORF">KY465_04105</name>
</gene>
<comment type="caution">
    <text evidence="5">The sequence shown here is derived from an EMBL/GenBank/DDBJ whole genome shotgun (WGS) entry which is preliminary data.</text>
</comment>
<name>A0ABS6WKI1_9HYPH</name>
<evidence type="ECO:0000259" key="4">
    <source>
        <dbReference type="PROSITE" id="PS51118"/>
    </source>
</evidence>